<feature type="coiled-coil region" evidence="9">
    <location>
        <begin position="764"/>
        <end position="798"/>
    </location>
</feature>
<feature type="compositionally biased region" description="Polar residues" evidence="10">
    <location>
        <begin position="115"/>
        <end position="130"/>
    </location>
</feature>
<keyword evidence="6 9" id="KW-0175">Coiled coil</keyword>
<keyword evidence="3" id="KW-0963">Cytoplasm</keyword>
<evidence type="ECO:0000313" key="12">
    <source>
        <dbReference type="Proteomes" id="UP000318571"/>
    </source>
</evidence>
<dbReference type="PANTHER" id="PTHR14885">
    <property type="entry name" value="CILIA- AND FLAGELLA-ASSOCIATED PROTEIN 43-RELATED"/>
    <property type="match status" value="1"/>
</dbReference>
<name>A0A553PLX0_TIGCA</name>
<gene>
    <name evidence="11" type="ORF">TCAL_06632</name>
</gene>
<keyword evidence="12" id="KW-1185">Reference proteome</keyword>
<feature type="region of interest" description="Disordered" evidence="10">
    <location>
        <begin position="352"/>
        <end position="373"/>
    </location>
</feature>
<keyword evidence="4" id="KW-0853">WD repeat</keyword>
<feature type="compositionally biased region" description="Polar residues" evidence="10">
    <location>
        <begin position="966"/>
        <end position="976"/>
    </location>
</feature>
<feature type="coiled-coil region" evidence="9">
    <location>
        <begin position="266"/>
        <end position="307"/>
    </location>
</feature>
<evidence type="ECO:0000256" key="8">
    <source>
        <dbReference type="ARBA" id="ARBA00023273"/>
    </source>
</evidence>
<evidence type="ECO:0000313" key="11">
    <source>
        <dbReference type="EMBL" id="TRY78681.1"/>
    </source>
</evidence>
<evidence type="ECO:0000256" key="4">
    <source>
        <dbReference type="ARBA" id="ARBA00022574"/>
    </source>
</evidence>
<feature type="region of interest" description="Disordered" evidence="10">
    <location>
        <begin position="963"/>
        <end position="1003"/>
    </location>
</feature>
<evidence type="ECO:0000256" key="9">
    <source>
        <dbReference type="SAM" id="Coils"/>
    </source>
</evidence>
<evidence type="ECO:0000256" key="5">
    <source>
        <dbReference type="ARBA" id="ARBA00022737"/>
    </source>
</evidence>
<accession>A0A553PLX0</accession>
<evidence type="ECO:0000256" key="10">
    <source>
        <dbReference type="SAM" id="MobiDB-lite"/>
    </source>
</evidence>
<evidence type="ECO:0000256" key="2">
    <source>
        <dbReference type="ARBA" id="ARBA00004245"/>
    </source>
</evidence>
<evidence type="ECO:0000256" key="6">
    <source>
        <dbReference type="ARBA" id="ARBA00023054"/>
    </source>
</evidence>
<feature type="compositionally biased region" description="Low complexity" evidence="10">
    <location>
        <begin position="361"/>
        <end position="370"/>
    </location>
</feature>
<protein>
    <submittedName>
        <fullName evidence="11">Uncharacterized protein</fullName>
    </submittedName>
</protein>
<feature type="region of interest" description="Disordered" evidence="10">
    <location>
        <begin position="111"/>
        <end position="145"/>
    </location>
</feature>
<evidence type="ECO:0000256" key="1">
    <source>
        <dbReference type="ARBA" id="ARBA00004138"/>
    </source>
</evidence>
<dbReference type="GO" id="GO:0005856">
    <property type="term" value="C:cytoskeleton"/>
    <property type="evidence" value="ECO:0007669"/>
    <property type="project" value="UniProtKB-SubCell"/>
</dbReference>
<keyword evidence="7" id="KW-0206">Cytoskeleton</keyword>
<keyword evidence="5" id="KW-0677">Repeat</keyword>
<dbReference type="GO" id="GO:0005929">
    <property type="term" value="C:cilium"/>
    <property type="evidence" value="ECO:0007669"/>
    <property type="project" value="UniProtKB-SubCell"/>
</dbReference>
<dbReference type="OMA" id="GKKMHMN"/>
<organism evidence="11 12">
    <name type="scientific">Tigriopus californicus</name>
    <name type="common">Marine copepod</name>
    <dbReference type="NCBI Taxonomy" id="6832"/>
    <lineage>
        <taxon>Eukaryota</taxon>
        <taxon>Metazoa</taxon>
        <taxon>Ecdysozoa</taxon>
        <taxon>Arthropoda</taxon>
        <taxon>Crustacea</taxon>
        <taxon>Multicrustacea</taxon>
        <taxon>Hexanauplia</taxon>
        <taxon>Copepoda</taxon>
        <taxon>Harpacticoida</taxon>
        <taxon>Harpacticidae</taxon>
        <taxon>Tigriopus</taxon>
    </lineage>
</organism>
<dbReference type="PANTHER" id="PTHR14885:SF3">
    <property type="entry name" value="CILIA- AND FLAGELLA-ASSOCIATED PROTEIN 44"/>
    <property type="match status" value="1"/>
</dbReference>
<sequence>MYVENEQLPERFQFPLSEFQLTDFTYTEIEAENRAVLDEIREQSLMEQEGNERILQRIKTAFLDDIAQPRRIVKGIRENIELKSFRIVKDDNISLETDMFSRLVQDRSKGKLDSRSTTLTTEDYQPSSVSSGSTDEMDDDNDSDVELNSEEQALIQCSNSPTQLMVSMNAFNTLKQPLDRKLLDGRILKALQRQEERQNKKKARLKHWEELLARKPLDDPDHPDQVQEIKEAHPNLGQFIRKTSPLYEDEHPVKEDAQRKRIVTLLMKIREIKENFNARVAKIKERKSKLIQQFETLKEELIEIQEKLVPRRRQPFPRVPQLRHEEIERDPFQIDEVEILAIKAELVRDEESRIDQGVQNSTTSSKGGSKSKLERRGSILPLGGIGAISSAKSLAKLVSEKEVKMSSLTEMAQDDIREDDEEGDENCQDLSWNMSKEEEEIQYILEQRWVFHQDQLIAKMNSLIDRFDEELLELISSKKKIDVQVKYAEIVAISMYEELQIITSSEKEENTLLENVEKVQKALDLNAAKINSKELELDQIRQNLDKYVELLKLIYDKVTYELSDNRHVEHLTKLFHVKAKYLKLPKDKDERYLCPNSNEEVEMIKPDLFREESITEDQTHPHNLDPKALEFVLDMRRRRDLVESAIRSQEKVMKKMETTLSRLQSRQNYKNTMFQEGKSTLHSFRTRKQAQINQLKVVVGLRKSQLILPQDEYDQANSPSAVMVSGPADHPSGNPEEKSDALLVYPWQHWQQLQSKSEELKLERGSFKKKFKEEKQEYLNLQEECKTLAKQIQLLNTQCSAEMAKRFGTGISMEDIEEFSTNRTLEEMREGAKRQEWGRYREIEQEQEQIKRDKQALTEAIRNNTKLVEKKTQLLRERTELETLKVSNEQTLSKELKLEQKEAEASEELRDLLKLYHSQQNELGEMHQKLAQFMTKGVHVSRIPLSPPDPATKKNIIATAKVKLNRQGSSTSSSGETDQDHDLWDPDQGSPASAVSIVVEKVD</sequence>
<comment type="subcellular location">
    <subcellularLocation>
        <location evidence="1">Cell projection</location>
        <location evidence="1">Cilium</location>
    </subcellularLocation>
    <subcellularLocation>
        <location evidence="2">Cytoplasm</location>
        <location evidence="2">Cytoskeleton</location>
    </subcellularLocation>
</comment>
<dbReference type="EMBL" id="VCGU01000003">
    <property type="protein sequence ID" value="TRY78681.1"/>
    <property type="molecule type" value="Genomic_DNA"/>
</dbReference>
<dbReference type="Proteomes" id="UP000318571">
    <property type="component" value="Chromosome 11"/>
</dbReference>
<evidence type="ECO:0000256" key="3">
    <source>
        <dbReference type="ARBA" id="ARBA00022490"/>
    </source>
</evidence>
<reference evidence="11 12" key="1">
    <citation type="journal article" date="2018" name="Nat. Ecol. Evol.">
        <title>Genomic signatures of mitonuclear coevolution across populations of Tigriopus californicus.</title>
        <authorList>
            <person name="Barreto F.S."/>
            <person name="Watson E.T."/>
            <person name="Lima T.G."/>
            <person name="Willett C.S."/>
            <person name="Edmands S."/>
            <person name="Li W."/>
            <person name="Burton R.S."/>
        </authorList>
    </citation>
    <scope>NUCLEOTIDE SEQUENCE [LARGE SCALE GENOMIC DNA]</scope>
    <source>
        <strain evidence="11 12">San Diego</strain>
    </source>
</reference>
<comment type="caution">
    <text evidence="11">The sequence shown here is derived from an EMBL/GenBank/DDBJ whole genome shotgun (WGS) entry which is preliminary data.</text>
</comment>
<evidence type="ECO:0000256" key="7">
    <source>
        <dbReference type="ARBA" id="ARBA00023212"/>
    </source>
</evidence>
<feature type="coiled-coil region" evidence="9">
    <location>
        <begin position="840"/>
        <end position="922"/>
    </location>
</feature>
<feature type="compositionally biased region" description="Acidic residues" evidence="10">
    <location>
        <begin position="135"/>
        <end position="145"/>
    </location>
</feature>
<proteinExistence type="predicted"/>
<dbReference type="AlphaFoldDB" id="A0A553PLX0"/>
<keyword evidence="8" id="KW-0966">Cell projection</keyword>
<dbReference type="STRING" id="6832.A0A553PLX0"/>